<sequence>EEEREKIWKIIIKRNKDLFNKRNKELSKILKKY</sequence>
<protein>
    <submittedName>
        <fullName evidence="1">Uncharacterized protein</fullName>
    </submittedName>
</protein>
<name>X1BTU7_9ZZZZ</name>
<reference evidence="1" key="1">
    <citation type="journal article" date="2014" name="Front. Microbiol.">
        <title>High frequency of phylogenetically diverse reductive dehalogenase-homologous genes in deep subseafloor sedimentary metagenomes.</title>
        <authorList>
            <person name="Kawai M."/>
            <person name="Futagami T."/>
            <person name="Toyoda A."/>
            <person name="Takaki Y."/>
            <person name="Nishi S."/>
            <person name="Hori S."/>
            <person name="Arai W."/>
            <person name="Tsubouchi T."/>
            <person name="Morono Y."/>
            <person name="Uchiyama I."/>
            <person name="Ito T."/>
            <person name="Fujiyama A."/>
            <person name="Inagaki F."/>
            <person name="Takami H."/>
        </authorList>
    </citation>
    <scope>NUCLEOTIDE SEQUENCE</scope>
    <source>
        <strain evidence="1">Expedition CK06-06</strain>
    </source>
</reference>
<feature type="non-terminal residue" evidence="1">
    <location>
        <position position="1"/>
    </location>
</feature>
<comment type="caution">
    <text evidence="1">The sequence shown here is derived from an EMBL/GenBank/DDBJ whole genome shotgun (WGS) entry which is preliminary data.</text>
</comment>
<evidence type="ECO:0000313" key="1">
    <source>
        <dbReference type="EMBL" id="GAG98455.1"/>
    </source>
</evidence>
<dbReference type="AlphaFoldDB" id="X1BTU7"/>
<gene>
    <name evidence="1" type="ORF">S01H4_49309</name>
</gene>
<dbReference type="EMBL" id="BART01027883">
    <property type="protein sequence ID" value="GAG98455.1"/>
    <property type="molecule type" value="Genomic_DNA"/>
</dbReference>
<proteinExistence type="predicted"/>
<organism evidence="1">
    <name type="scientific">marine sediment metagenome</name>
    <dbReference type="NCBI Taxonomy" id="412755"/>
    <lineage>
        <taxon>unclassified sequences</taxon>
        <taxon>metagenomes</taxon>
        <taxon>ecological metagenomes</taxon>
    </lineage>
</organism>
<accession>X1BTU7</accession>